<sequence length="460" mass="49218">MSSWANSGLDFHLELAGHGKSSLVTALRQAVRSGRLQPGATLPPSRALALDLGMARNTVAAAYSDLVAEGWFEARQGSGTRVARVPSPDAAPARPPSHVRTALMSLVPGATDPATFPRTAWSASARRALSRAPDSAFGPGDPRGRPELRRALAEYLARARGVRVHPDTVVVCPGSGHGLQVLAQALDAPTIGVEEYGLHLHRRLLERAGVATTALELDEHGARPPTGSPAPAAVLLTPAHQFPLGGPLHPTRRTAFLEWASSTGGLVVEDDYDGEFRYDRRPVGAVQGLAPDRVAYLGTIGKSVTPALRIGWMVLPERLLDPVLAIKGPYERWVSATDQLTLADFIDTGGLDRHVRAMRQRYRRRRQRLVDSLAAHVPHAQVTGVAAGLHAVVELPHGTEDLAVERARRAGLALVGARLYRHPAARSPHRDAVVIGYATPPQSRFEATLDTLCTVLSDVG</sequence>
<dbReference type="SUPFAM" id="SSF46785">
    <property type="entry name" value="Winged helix' DNA-binding domain"/>
    <property type="match status" value="1"/>
</dbReference>
<dbReference type="SUPFAM" id="SSF53383">
    <property type="entry name" value="PLP-dependent transferases"/>
    <property type="match status" value="1"/>
</dbReference>
<reference evidence="6 7" key="1">
    <citation type="submission" date="2016-10" db="EMBL/GenBank/DDBJ databases">
        <authorList>
            <person name="de Groot N.N."/>
        </authorList>
    </citation>
    <scope>NUCLEOTIDE SEQUENCE [LARGE SCALE GENOMIC DNA]</scope>
    <source>
        <strain evidence="6 7">DSM 44892</strain>
    </source>
</reference>
<keyword evidence="6" id="KW-0032">Aminotransferase</keyword>
<dbReference type="InterPro" id="IPR000524">
    <property type="entry name" value="Tscrpt_reg_HTH_GntR"/>
</dbReference>
<evidence type="ECO:0000313" key="6">
    <source>
        <dbReference type="EMBL" id="SDH93835.1"/>
    </source>
</evidence>
<dbReference type="InterPro" id="IPR015421">
    <property type="entry name" value="PyrdxlP-dep_Trfase_major"/>
</dbReference>
<dbReference type="Pfam" id="PF00392">
    <property type="entry name" value="GntR"/>
    <property type="match status" value="1"/>
</dbReference>
<comment type="similarity">
    <text evidence="1">In the C-terminal section; belongs to the class-I pyridoxal-phosphate-dependent aminotransferase family.</text>
</comment>
<dbReference type="Proteomes" id="UP000183263">
    <property type="component" value="Unassembled WGS sequence"/>
</dbReference>
<organism evidence="6 7">
    <name type="scientific">Rhodococcus triatomae</name>
    <dbReference type="NCBI Taxonomy" id="300028"/>
    <lineage>
        <taxon>Bacteria</taxon>
        <taxon>Bacillati</taxon>
        <taxon>Actinomycetota</taxon>
        <taxon>Actinomycetes</taxon>
        <taxon>Mycobacteriales</taxon>
        <taxon>Nocardiaceae</taxon>
        <taxon>Rhodococcus</taxon>
    </lineage>
</organism>
<dbReference type="GO" id="GO:0030170">
    <property type="term" value="F:pyridoxal phosphate binding"/>
    <property type="evidence" value="ECO:0007669"/>
    <property type="project" value="InterPro"/>
</dbReference>
<dbReference type="InterPro" id="IPR051446">
    <property type="entry name" value="HTH_trans_reg/aminotransferase"/>
</dbReference>
<evidence type="ECO:0000256" key="4">
    <source>
        <dbReference type="ARBA" id="ARBA00023125"/>
    </source>
</evidence>
<dbReference type="GO" id="GO:0003677">
    <property type="term" value="F:DNA binding"/>
    <property type="evidence" value="ECO:0007669"/>
    <property type="project" value="UniProtKB-KW"/>
</dbReference>
<dbReference type="GO" id="GO:0008483">
    <property type="term" value="F:transaminase activity"/>
    <property type="evidence" value="ECO:0007669"/>
    <property type="project" value="UniProtKB-KW"/>
</dbReference>
<dbReference type="AlphaFoldDB" id="A0A1G8GHH7"/>
<gene>
    <name evidence="6" type="ORF">SAMN05444695_104102</name>
</gene>
<dbReference type="CDD" id="cd00609">
    <property type="entry name" value="AAT_like"/>
    <property type="match status" value="1"/>
</dbReference>
<accession>A0A1G8GHH7</accession>
<dbReference type="PANTHER" id="PTHR46577:SF1">
    <property type="entry name" value="HTH-TYPE TRANSCRIPTIONAL REGULATORY PROTEIN GABR"/>
    <property type="match status" value="1"/>
</dbReference>
<dbReference type="EMBL" id="FNDN01000004">
    <property type="protein sequence ID" value="SDH93835.1"/>
    <property type="molecule type" value="Genomic_DNA"/>
</dbReference>
<dbReference type="InterPro" id="IPR004839">
    <property type="entry name" value="Aminotransferase_I/II_large"/>
</dbReference>
<dbReference type="Gene3D" id="1.10.10.10">
    <property type="entry name" value="Winged helix-like DNA-binding domain superfamily/Winged helix DNA-binding domain"/>
    <property type="match status" value="1"/>
</dbReference>
<dbReference type="PROSITE" id="PS50949">
    <property type="entry name" value="HTH_GNTR"/>
    <property type="match status" value="1"/>
</dbReference>
<evidence type="ECO:0000256" key="3">
    <source>
        <dbReference type="ARBA" id="ARBA00023015"/>
    </source>
</evidence>
<dbReference type="SMART" id="SM00345">
    <property type="entry name" value="HTH_GNTR"/>
    <property type="match status" value="1"/>
</dbReference>
<evidence type="ECO:0000313" key="7">
    <source>
        <dbReference type="Proteomes" id="UP000183263"/>
    </source>
</evidence>
<dbReference type="InterPro" id="IPR036390">
    <property type="entry name" value="WH_DNA-bd_sf"/>
</dbReference>
<dbReference type="OrthoDB" id="199743at2"/>
<evidence type="ECO:0000256" key="2">
    <source>
        <dbReference type="ARBA" id="ARBA00022898"/>
    </source>
</evidence>
<keyword evidence="6" id="KW-0808">Transferase</keyword>
<dbReference type="RefSeq" id="WP_072737162.1">
    <property type="nucleotide sequence ID" value="NZ_CP048813.1"/>
</dbReference>
<dbReference type="Gene3D" id="3.40.640.10">
    <property type="entry name" value="Type I PLP-dependent aspartate aminotransferase-like (Major domain)"/>
    <property type="match status" value="1"/>
</dbReference>
<dbReference type="CDD" id="cd07377">
    <property type="entry name" value="WHTH_GntR"/>
    <property type="match status" value="1"/>
</dbReference>
<protein>
    <submittedName>
        <fullName evidence="6">GntR family transcriptional regulator / MocR family aminotransferase</fullName>
    </submittedName>
</protein>
<dbReference type="InterPro" id="IPR015424">
    <property type="entry name" value="PyrdxlP-dep_Trfase"/>
</dbReference>
<keyword evidence="2" id="KW-0663">Pyridoxal phosphate</keyword>
<dbReference type="PANTHER" id="PTHR46577">
    <property type="entry name" value="HTH-TYPE TRANSCRIPTIONAL REGULATORY PROTEIN GABR"/>
    <property type="match status" value="1"/>
</dbReference>
<keyword evidence="7" id="KW-1185">Reference proteome</keyword>
<dbReference type="Pfam" id="PF00155">
    <property type="entry name" value="Aminotran_1_2"/>
    <property type="match status" value="1"/>
</dbReference>
<keyword evidence="5" id="KW-0804">Transcription</keyword>
<proteinExistence type="inferred from homology"/>
<keyword evidence="4" id="KW-0238">DNA-binding</keyword>
<name>A0A1G8GHH7_9NOCA</name>
<keyword evidence="3" id="KW-0805">Transcription regulation</keyword>
<evidence type="ECO:0000256" key="1">
    <source>
        <dbReference type="ARBA" id="ARBA00005384"/>
    </source>
</evidence>
<dbReference type="InterPro" id="IPR036388">
    <property type="entry name" value="WH-like_DNA-bd_sf"/>
</dbReference>
<dbReference type="GO" id="GO:0003700">
    <property type="term" value="F:DNA-binding transcription factor activity"/>
    <property type="evidence" value="ECO:0007669"/>
    <property type="project" value="InterPro"/>
</dbReference>
<evidence type="ECO:0000256" key="5">
    <source>
        <dbReference type="ARBA" id="ARBA00023163"/>
    </source>
</evidence>